<accession>E3CSU3</accession>
<gene>
    <name evidence="1" type="ORF">HMPREF9192_1857</name>
</gene>
<reference evidence="1 2" key="1">
    <citation type="submission" date="2010-10" db="EMBL/GenBank/DDBJ databases">
        <authorList>
            <person name="Durkin A.S."/>
            <person name="Madupu R."/>
            <person name="Torralba M."/>
            <person name="Gillis M."/>
            <person name="Methe B."/>
            <person name="Sutton G."/>
            <person name="Nelson K.E."/>
        </authorList>
    </citation>
    <scope>NUCLEOTIDE SEQUENCE [LARGE SCALE GENOMIC DNA]</scope>
    <source>
        <strain evidence="1 2">F0396</strain>
    </source>
</reference>
<name>E3CSU3_STRVE</name>
<comment type="caution">
    <text evidence="1">The sequence shown here is derived from an EMBL/GenBank/DDBJ whole genome shotgun (WGS) entry which is preliminary data.</text>
</comment>
<dbReference type="Proteomes" id="UP000004896">
    <property type="component" value="Unassembled WGS sequence"/>
</dbReference>
<dbReference type="eggNOG" id="COG1197">
    <property type="taxonomic scope" value="Bacteria"/>
</dbReference>
<dbReference type="InterPro" id="IPR027417">
    <property type="entry name" value="P-loop_NTPase"/>
</dbReference>
<protein>
    <recommendedName>
        <fullName evidence="3">Transcription-repair coupling factor</fullName>
    </recommendedName>
</protein>
<dbReference type="SUPFAM" id="SSF52540">
    <property type="entry name" value="P-loop containing nucleoside triphosphate hydrolases"/>
    <property type="match status" value="1"/>
</dbReference>
<evidence type="ECO:0000313" key="2">
    <source>
        <dbReference type="Proteomes" id="UP000004896"/>
    </source>
</evidence>
<organism evidence="1 2">
    <name type="scientific">Streptococcus vestibularis F0396</name>
    <dbReference type="NCBI Taxonomy" id="904306"/>
    <lineage>
        <taxon>Bacteria</taxon>
        <taxon>Bacillati</taxon>
        <taxon>Bacillota</taxon>
        <taxon>Bacilli</taxon>
        <taxon>Lactobacillales</taxon>
        <taxon>Streptococcaceae</taxon>
        <taxon>Streptococcus</taxon>
    </lineage>
</organism>
<proteinExistence type="predicted"/>
<dbReference type="AlphaFoldDB" id="E3CSU3"/>
<dbReference type="Gene3D" id="3.40.50.300">
    <property type="entry name" value="P-loop containing nucleotide triphosphate hydrolases"/>
    <property type="match status" value="1"/>
</dbReference>
<evidence type="ECO:0000313" key="1">
    <source>
        <dbReference type="EMBL" id="EFQ58577.1"/>
    </source>
</evidence>
<dbReference type="EMBL" id="AEKO01000010">
    <property type="protein sequence ID" value="EFQ58577.1"/>
    <property type="molecule type" value="Genomic_DNA"/>
</dbReference>
<evidence type="ECO:0008006" key="3">
    <source>
        <dbReference type="Google" id="ProtNLM"/>
    </source>
</evidence>
<sequence length="109" mass="12244">MANTLLDLFEKNHQLLEWRDKISLLSRQLVMGFSGSSKAVVMASALSEQVPKILIVTSTQNEAEQLTGDLSAILGEDKVYSFLRMMYQLQSLSSLLQKRPILVSKVLIF</sequence>